<reference evidence="2 3" key="1">
    <citation type="journal article" date="2019" name="Int. J. Syst. Evol. Microbiol.">
        <title>The Global Catalogue of Microorganisms (GCM) 10K type strain sequencing project: providing services to taxonomists for standard genome sequencing and annotation.</title>
        <authorList>
            <consortium name="The Broad Institute Genomics Platform"/>
            <consortium name="The Broad Institute Genome Sequencing Center for Infectious Disease"/>
            <person name="Wu L."/>
            <person name="Ma J."/>
        </authorList>
    </citation>
    <scope>NUCLEOTIDE SEQUENCE [LARGE SCALE GENOMIC DNA]</scope>
    <source>
        <strain evidence="2 3">JCM 15421</strain>
    </source>
</reference>
<name>A0ABN1IEG7_9GAMM</name>
<dbReference type="Gene3D" id="3.40.630.30">
    <property type="match status" value="1"/>
</dbReference>
<evidence type="ECO:0000259" key="1">
    <source>
        <dbReference type="PROSITE" id="PS51186"/>
    </source>
</evidence>
<dbReference type="EMBL" id="BAAAEU010000006">
    <property type="protein sequence ID" value="GAA0710792.1"/>
    <property type="molecule type" value="Genomic_DNA"/>
</dbReference>
<dbReference type="CDD" id="cd04301">
    <property type="entry name" value="NAT_SF"/>
    <property type="match status" value="1"/>
</dbReference>
<dbReference type="RefSeq" id="WP_343788243.1">
    <property type="nucleotide sequence ID" value="NZ_BAAAEU010000006.1"/>
</dbReference>
<evidence type="ECO:0000313" key="3">
    <source>
        <dbReference type="Proteomes" id="UP001501523"/>
    </source>
</evidence>
<evidence type="ECO:0000313" key="2">
    <source>
        <dbReference type="EMBL" id="GAA0710792.1"/>
    </source>
</evidence>
<gene>
    <name evidence="2" type="ORF">GCM10009105_12240</name>
</gene>
<accession>A0ABN1IEG7</accession>
<dbReference type="SUPFAM" id="SSF55729">
    <property type="entry name" value="Acyl-CoA N-acyltransferases (Nat)"/>
    <property type="match status" value="1"/>
</dbReference>
<dbReference type="Proteomes" id="UP001501523">
    <property type="component" value="Unassembled WGS sequence"/>
</dbReference>
<feature type="domain" description="N-acetyltransferase" evidence="1">
    <location>
        <begin position="5"/>
        <end position="159"/>
    </location>
</feature>
<dbReference type="InterPro" id="IPR016181">
    <property type="entry name" value="Acyl_CoA_acyltransferase"/>
</dbReference>
<dbReference type="PROSITE" id="PS51186">
    <property type="entry name" value="GNAT"/>
    <property type="match status" value="1"/>
</dbReference>
<dbReference type="InterPro" id="IPR000182">
    <property type="entry name" value="GNAT_dom"/>
</dbReference>
<sequence>MSETVPIRDATIADIPFLADSNAAMALETEQKSLDRGVLERGVAALFERPQRGFYLVAECAGEPVGCLLVTYEWSDWRNGDWWWLQSVYIVPGARRGGVFRALHAEVDRRARLDPGVVGLRLYVERDNRRAQQAYMALDMDETPYRLFEREFGPSERRF</sequence>
<proteinExistence type="predicted"/>
<keyword evidence="3" id="KW-1185">Reference proteome</keyword>
<organism evidence="2 3">
    <name type="scientific">Dokdonella soli</name>
    <dbReference type="NCBI Taxonomy" id="529810"/>
    <lineage>
        <taxon>Bacteria</taxon>
        <taxon>Pseudomonadati</taxon>
        <taxon>Pseudomonadota</taxon>
        <taxon>Gammaproteobacteria</taxon>
        <taxon>Lysobacterales</taxon>
        <taxon>Rhodanobacteraceae</taxon>
        <taxon>Dokdonella</taxon>
    </lineage>
</organism>
<protein>
    <submittedName>
        <fullName evidence="2">GNAT family N-acetyltransferase</fullName>
    </submittedName>
</protein>
<dbReference type="Pfam" id="PF00583">
    <property type="entry name" value="Acetyltransf_1"/>
    <property type="match status" value="1"/>
</dbReference>
<comment type="caution">
    <text evidence="2">The sequence shown here is derived from an EMBL/GenBank/DDBJ whole genome shotgun (WGS) entry which is preliminary data.</text>
</comment>